<protein>
    <recommendedName>
        <fullName evidence="2">DH domain-containing protein</fullName>
    </recommendedName>
</protein>
<dbReference type="Gene3D" id="1.20.900.10">
    <property type="entry name" value="Dbl homology (DH) domain"/>
    <property type="match status" value="1"/>
</dbReference>
<feature type="region of interest" description="Disordered" evidence="1">
    <location>
        <begin position="440"/>
        <end position="471"/>
    </location>
</feature>
<dbReference type="SMART" id="SM00325">
    <property type="entry name" value="RhoGEF"/>
    <property type="match status" value="1"/>
</dbReference>
<dbReference type="Pfam" id="PF00621">
    <property type="entry name" value="RhoGEF"/>
    <property type="match status" value="1"/>
</dbReference>
<dbReference type="InterPro" id="IPR001849">
    <property type="entry name" value="PH_domain"/>
</dbReference>
<reference evidence="3" key="1">
    <citation type="submission" date="2020-12" db="EMBL/GenBank/DDBJ databases">
        <title>Metabolic potential, ecology and presence of endohyphal bacteria is reflected in genomic diversity of Mucoromycotina.</title>
        <authorList>
            <person name="Muszewska A."/>
            <person name="Okrasinska A."/>
            <person name="Steczkiewicz K."/>
            <person name="Drgas O."/>
            <person name="Orlowska M."/>
            <person name="Perlinska-Lenart U."/>
            <person name="Aleksandrzak-Piekarczyk T."/>
            <person name="Szatraj K."/>
            <person name="Zielenkiewicz U."/>
            <person name="Pilsyk S."/>
            <person name="Malc E."/>
            <person name="Mieczkowski P."/>
            <person name="Kruszewska J.S."/>
            <person name="Biernat P."/>
            <person name="Pawlowska J."/>
        </authorList>
    </citation>
    <scope>NUCLEOTIDE SEQUENCE</scope>
    <source>
        <strain evidence="3">WA0000017839</strain>
    </source>
</reference>
<evidence type="ECO:0000313" key="4">
    <source>
        <dbReference type="Proteomes" id="UP000603453"/>
    </source>
</evidence>
<evidence type="ECO:0000313" key="3">
    <source>
        <dbReference type="EMBL" id="KAG2202283.1"/>
    </source>
</evidence>
<feature type="domain" description="DH" evidence="2">
    <location>
        <begin position="155"/>
        <end position="338"/>
    </location>
</feature>
<dbReference type="PROSITE" id="PS50010">
    <property type="entry name" value="DH_2"/>
    <property type="match status" value="1"/>
</dbReference>
<dbReference type="SUPFAM" id="SSF48065">
    <property type="entry name" value="DBL homology domain (DH-domain)"/>
    <property type="match status" value="1"/>
</dbReference>
<dbReference type="PANTHER" id="PTHR12673:SF159">
    <property type="entry name" value="LD03170P"/>
    <property type="match status" value="1"/>
</dbReference>
<feature type="compositionally biased region" description="Polar residues" evidence="1">
    <location>
        <begin position="526"/>
        <end position="541"/>
    </location>
</feature>
<dbReference type="CDD" id="cd00160">
    <property type="entry name" value="RhoGEF"/>
    <property type="match status" value="1"/>
</dbReference>
<dbReference type="OrthoDB" id="1716625at2759"/>
<dbReference type="InterPro" id="IPR011993">
    <property type="entry name" value="PH-like_dom_sf"/>
</dbReference>
<evidence type="ECO:0000256" key="1">
    <source>
        <dbReference type="SAM" id="MobiDB-lite"/>
    </source>
</evidence>
<dbReference type="GO" id="GO:0005085">
    <property type="term" value="F:guanyl-nucleotide exchange factor activity"/>
    <property type="evidence" value="ECO:0007669"/>
    <property type="project" value="InterPro"/>
</dbReference>
<dbReference type="SMART" id="SM00233">
    <property type="entry name" value="PH"/>
    <property type="match status" value="1"/>
</dbReference>
<feature type="region of interest" description="Disordered" evidence="1">
    <location>
        <begin position="513"/>
        <end position="541"/>
    </location>
</feature>
<sequence>MGNKTTYKQSEHPLRPSTPHVYMGGVQKKVFEAKASRVGRRARDIVRKNLAFFTKSINPLIKLNTTNDLLLSSSSNSVSCRKLPANDEEDAVHHQALIESLAQEYALHASPSWQYVASTIGEPRFPHIEGLPRTWKDSLKIDQQELYGFSAKQVKYQELIYEIIMTEQSYVDDLILVYKIFIKETLRWDGLPAAVKHLFENIFQIIRMHLQLLKELRARQMAQHPVVQNIADVCRSFISRFEVYAAYFSNFEKANNILTESIRLQDELGSFISRRSLWTECRNLPLSAYLLTPIQRVMKYPLFFKSLAECLSPNDIDFQEIQILLTELDVMLRYFEKQKKESEDFLKLEDLACRIKGLEGSTIHIAKSGRKLIHEGYLTLVPVSDQKYSTSRLDESTGSFSSSLYPPTLSRRNSTFSLSSKRQKRAYVFLFNDMIVCTSERDKKRSSPTENKAMGPPSRKGTYHGPSPDTLFKITHTPGKITMVDRAVTREINLTNTDKLSRRGSALFQSLRRYGSRNNDDHDTHSVSSPSTESPHTSYFTSQSCNDLYQPTKSNIAVERHPLQFICSVATKNLMNLHFEAESPEEKDTWCRHMESVLEEHVQRNYTQAVEKNTSPAYKQATISPTTSTYSLESISSSESLVYPSWTGYCDVEYMDIDEVEQPAPFSVPSDIDATQNNNANKSQDLLQTIMGEFGDNIWSVGAPPGMSPFQLRKSFSDIGSHL</sequence>
<proteinExistence type="predicted"/>
<dbReference type="Proteomes" id="UP000603453">
    <property type="component" value="Unassembled WGS sequence"/>
</dbReference>
<accession>A0A8H7V3S1</accession>
<organism evidence="3 4">
    <name type="scientific">Mucor saturninus</name>
    <dbReference type="NCBI Taxonomy" id="64648"/>
    <lineage>
        <taxon>Eukaryota</taxon>
        <taxon>Fungi</taxon>
        <taxon>Fungi incertae sedis</taxon>
        <taxon>Mucoromycota</taxon>
        <taxon>Mucoromycotina</taxon>
        <taxon>Mucoromycetes</taxon>
        <taxon>Mucorales</taxon>
        <taxon>Mucorineae</taxon>
        <taxon>Mucoraceae</taxon>
        <taxon>Mucor</taxon>
    </lineage>
</organism>
<dbReference type="InterPro" id="IPR051092">
    <property type="entry name" value="FYVE_RhoGEF_PH"/>
</dbReference>
<evidence type="ECO:0000259" key="2">
    <source>
        <dbReference type="PROSITE" id="PS50010"/>
    </source>
</evidence>
<dbReference type="PANTHER" id="PTHR12673">
    <property type="entry name" value="FACIOGENITAL DYSPLASIA PROTEIN"/>
    <property type="match status" value="1"/>
</dbReference>
<dbReference type="InterPro" id="IPR035899">
    <property type="entry name" value="DBL_dom_sf"/>
</dbReference>
<dbReference type="SUPFAM" id="SSF50729">
    <property type="entry name" value="PH domain-like"/>
    <property type="match status" value="1"/>
</dbReference>
<dbReference type="GO" id="GO:0005737">
    <property type="term" value="C:cytoplasm"/>
    <property type="evidence" value="ECO:0007669"/>
    <property type="project" value="TreeGrafter"/>
</dbReference>
<comment type="caution">
    <text evidence="3">The sequence shown here is derived from an EMBL/GenBank/DDBJ whole genome shotgun (WGS) entry which is preliminary data.</text>
</comment>
<keyword evidence="4" id="KW-1185">Reference proteome</keyword>
<name>A0A8H7V3S1_9FUNG</name>
<dbReference type="InterPro" id="IPR000219">
    <property type="entry name" value="DH_dom"/>
</dbReference>
<dbReference type="AlphaFoldDB" id="A0A8H7V3S1"/>
<gene>
    <name evidence="3" type="ORF">INT47_010731</name>
</gene>
<dbReference type="Gene3D" id="2.30.29.30">
    <property type="entry name" value="Pleckstrin-homology domain (PH domain)/Phosphotyrosine-binding domain (PTB)"/>
    <property type="match status" value="1"/>
</dbReference>
<dbReference type="EMBL" id="JAEPRD010000062">
    <property type="protein sequence ID" value="KAG2202283.1"/>
    <property type="molecule type" value="Genomic_DNA"/>
</dbReference>